<keyword evidence="2" id="KW-0812">Transmembrane</keyword>
<feature type="transmembrane region" description="Helical" evidence="2">
    <location>
        <begin position="12"/>
        <end position="29"/>
    </location>
</feature>
<dbReference type="NCBIfam" id="NF008528">
    <property type="entry name" value="PRK11463.1-2"/>
    <property type="match status" value="1"/>
</dbReference>
<dbReference type="RefSeq" id="WP_121806648.1">
    <property type="nucleotide sequence ID" value="NZ_RDBE01000008.1"/>
</dbReference>
<organism evidence="3 4">
    <name type="scientific">Nocardioides mangrovicus</name>
    <dbReference type="NCBI Taxonomy" id="2478913"/>
    <lineage>
        <taxon>Bacteria</taxon>
        <taxon>Bacillati</taxon>
        <taxon>Actinomycetota</taxon>
        <taxon>Actinomycetes</taxon>
        <taxon>Propionibacteriales</taxon>
        <taxon>Nocardioidaceae</taxon>
        <taxon>Nocardioides</taxon>
    </lineage>
</organism>
<reference evidence="3 4" key="1">
    <citation type="submission" date="2018-10" db="EMBL/GenBank/DDBJ databases">
        <title>Marmoricola sp. 4Q3S-7 whole genome shotgun sequence.</title>
        <authorList>
            <person name="Li F."/>
        </authorList>
    </citation>
    <scope>NUCLEOTIDE SEQUENCE [LARGE SCALE GENOMIC DNA]</scope>
    <source>
        <strain evidence="3 4">4Q3S-7</strain>
    </source>
</reference>
<dbReference type="PANTHER" id="PTHR35335:SF1">
    <property type="entry name" value="UPF0716 PROTEIN FXSA"/>
    <property type="match status" value="1"/>
</dbReference>
<keyword evidence="2" id="KW-1133">Transmembrane helix</keyword>
<accession>A0A3L8NZS8</accession>
<dbReference type="InterPro" id="IPR007313">
    <property type="entry name" value="FxsA"/>
</dbReference>
<dbReference type="OrthoDB" id="9792788at2"/>
<feature type="region of interest" description="Disordered" evidence="1">
    <location>
        <begin position="141"/>
        <end position="165"/>
    </location>
</feature>
<feature type="transmembrane region" description="Helical" evidence="2">
    <location>
        <begin position="83"/>
        <end position="111"/>
    </location>
</feature>
<dbReference type="Pfam" id="PF04186">
    <property type="entry name" value="FxsA"/>
    <property type="match status" value="1"/>
</dbReference>
<evidence type="ECO:0000256" key="2">
    <source>
        <dbReference type="SAM" id="Phobius"/>
    </source>
</evidence>
<dbReference type="GO" id="GO:0016020">
    <property type="term" value="C:membrane"/>
    <property type="evidence" value="ECO:0007669"/>
    <property type="project" value="InterPro"/>
</dbReference>
<name>A0A3L8NZS8_9ACTN</name>
<protein>
    <submittedName>
        <fullName evidence="3">FxsA family protein</fullName>
    </submittedName>
</protein>
<feature type="transmembrane region" description="Helical" evidence="2">
    <location>
        <begin position="35"/>
        <end position="55"/>
    </location>
</feature>
<feature type="compositionally biased region" description="Basic and acidic residues" evidence="1">
    <location>
        <begin position="147"/>
        <end position="165"/>
    </location>
</feature>
<gene>
    <name evidence="3" type="ORF">D9V37_13200</name>
</gene>
<dbReference type="EMBL" id="RDBE01000008">
    <property type="protein sequence ID" value="RLV48686.1"/>
    <property type="molecule type" value="Genomic_DNA"/>
</dbReference>
<evidence type="ECO:0000256" key="1">
    <source>
        <dbReference type="SAM" id="MobiDB-lite"/>
    </source>
</evidence>
<evidence type="ECO:0000313" key="3">
    <source>
        <dbReference type="EMBL" id="RLV48686.1"/>
    </source>
</evidence>
<dbReference type="Proteomes" id="UP000281708">
    <property type="component" value="Unassembled WGS sequence"/>
</dbReference>
<keyword evidence="4" id="KW-1185">Reference proteome</keyword>
<sequence length="165" mass="18084">MSSRTRRFPWWLLLVAFVVVPLVEVYVIIQVGQVVGAWWTIVLLIADSVLGSWLVKREGRRAFEALRFALAERRMPAKELADGVLVLTGGLLMLTPGFVLDILGALCVLPMTRPVGRRLLAGFIGRRLTAATTGYPGYPGFANDTGARNDEPPGPRVVRGDVVDE</sequence>
<dbReference type="PANTHER" id="PTHR35335">
    <property type="entry name" value="UPF0716 PROTEIN FXSA"/>
    <property type="match status" value="1"/>
</dbReference>
<evidence type="ECO:0000313" key="4">
    <source>
        <dbReference type="Proteomes" id="UP000281708"/>
    </source>
</evidence>
<dbReference type="AlphaFoldDB" id="A0A3L8NZS8"/>
<keyword evidence="2" id="KW-0472">Membrane</keyword>
<comment type="caution">
    <text evidence="3">The sequence shown here is derived from an EMBL/GenBank/DDBJ whole genome shotgun (WGS) entry which is preliminary data.</text>
</comment>
<proteinExistence type="predicted"/>